<gene>
    <name evidence="8" type="primary">mbtD</name>
    <name evidence="8" type="ORF">MIU77_06220</name>
</gene>
<evidence type="ECO:0000256" key="4">
    <source>
        <dbReference type="ARBA" id="ARBA00022857"/>
    </source>
</evidence>
<evidence type="ECO:0000256" key="1">
    <source>
        <dbReference type="ARBA" id="ARBA00022450"/>
    </source>
</evidence>
<dbReference type="InterPro" id="IPR036736">
    <property type="entry name" value="ACP-like_sf"/>
</dbReference>
<dbReference type="Gene3D" id="3.40.50.720">
    <property type="entry name" value="NAD(P)-binding Rossmann-like Domain"/>
    <property type="match status" value="1"/>
</dbReference>
<dbReference type="Gene3D" id="3.30.70.3290">
    <property type="match status" value="1"/>
</dbReference>
<evidence type="ECO:0000259" key="7">
    <source>
        <dbReference type="PROSITE" id="PS50075"/>
    </source>
</evidence>
<evidence type="ECO:0000256" key="3">
    <source>
        <dbReference type="ARBA" id="ARBA00022679"/>
    </source>
</evidence>
<keyword evidence="2" id="KW-0597">Phosphoprotein</keyword>
<dbReference type="SUPFAM" id="SSF52151">
    <property type="entry name" value="FabD/lysophospholipase-like"/>
    <property type="match status" value="1"/>
</dbReference>
<dbReference type="InterPro" id="IPR001227">
    <property type="entry name" value="Ac_transferase_dom_sf"/>
</dbReference>
<dbReference type="EMBL" id="CP092365">
    <property type="protein sequence ID" value="ULN53889.1"/>
    <property type="molecule type" value="Genomic_DNA"/>
</dbReference>
<dbReference type="PANTHER" id="PTHR43775:SF37">
    <property type="entry name" value="SI:DKEY-61P9.11"/>
    <property type="match status" value="1"/>
</dbReference>
<name>A0ABY3U1R1_9MYCO</name>
<evidence type="ECO:0000256" key="5">
    <source>
        <dbReference type="ARBA" id="ARBA00023268"/>
    </source>
</evidence>
<dbReference type="Proteomes" id="UP001055200">
    <property type="component" value="Chromosome"/>
</dbReference>
<dbReference type="NCBIfam" id="NF037940">
    <property type="entry name" value="PKS_MbtD"/>
    <property type="match status" value="1"/>
</dbReference>
<dbReference type="CDD" id="cd05274">
    <property type="entry name" value="KR_FAS_SDR_x"/>
    <property type="match status" value="1"/>
</dbReference>
<dbReference type="SMART" id="SM00823">
    <property type="entry name" value="PKS_PP"/>
    <property type="match status" value="1"/>
</dbReference>
<dbReference type="InterPro" id="IPR006162">
    <property type="entry name" value="Ppantetheine_attach_site"/>
</dbReference>
<accession>A0ABY3U1R1</accession>
<dbReference type="PANTHER" id="PTHR43775">
    <property type="entry name" value="FATTY ACID SYNTHASE"/>
    <property type="match status" value="1"/>
</dbReference>
<keyword evidence="3" id="KW-0808">Transferase</keyword>
<dbReference type="PROSITE" id="PS00012">
    <property type="entry name" value="PHOSPHOPANTETHEINE"/>
    <property type="match status" value="1"/>
</dbReference>
<dbReference type="Pfam" id="PF00698">
    <property type="entry name" value="Acyl_transf_1"/>
    <property type="match status" value="1"/>
</dbReference>
<dbReference type="InterPro" id="IPR016036">
    <property type="entry name" value="Malonyl_transacylase_ACP-bd"/>
</dbReference>
<evidence type="ECO:0000313" key="9">
    <source>
        <dbReference type="Proteomes" id="UP001055200"/>
    </source>
</evidence>
<dbReference type="InterPro" id="IPR009081">
    <property type="entry name" value="PP-bd_ACP"/>
</dbReference>
<dbReference type="InterPro" id="IPR050091">
    <property type="entry name" value="PKS_NRPS_Biosynth_Enz"/>
</dbReference>
<keyword evidence="1" id="KW-0596">Phosphopantetheine</keyword>
<protein>
    <submittedName>
        <fullName evidence="8">Mycobactin polyketide synthase MbtD</fullName>
    </submittedName>
</protein>
<dbReference type="SMART" id="SM00822">
    <property type="entry name" value="PKS_KR"/>
    <property type="match status" value="1"/>
</dbReference>
<dbReference type="InterPro" id="IPR020806">
    <property type="entry name" value="PKS_PP-bd"/>
</dbReference>
<dbReference type="InterPro" id="IPR016035">
    <property type="entry name" value="Acyl_Trfase/lysoPLipase"/>
</dbReference>
<keyword evidence="4" id="KW-0521">NADP</keyword>
<keyword evidence="5" id="KW-0511">Multifunctional enzyme</keyword>
<dbReference type="SUPFAM" id="SSF55048">
    <property type="entry name" value="Probable ACP-binding domain of malonyl-CoA ACP transacylase"/>
    <property type="match status" value="1"/>
</dbReference>
<dbReference type="SMART" id="SM00827">
    <property type="entry name" value="PKS_AT"/>
    <property type="match status" value="1"/>
</dbReference>
<dbReference type="InterPro" id="IPR013968">
    <property type="entry name" value="PKS_KR"/>
</dbReference>
<organism evidence="8 9">
    <name type="scientific">Mycolicibacillus parakoreensis</name>
    <dbReference type="NCBI Taxonomy" id="1069221"/>
    <lineage>
        <taxon>Bacteria</taxon>
        <taxon>Bacillati</taxon>
        <taxon>Actinomycetota</taxon>
        <taxon>Actinomycetes</taxon>
        <taxon>Mycobacteriales</taxon>
        <taxon>Mycobacteriaceae</taxon>
        <taxon>Mycolicibacillus</taxon>
    </lineage>
</organism>
<dbReference type="Pfam" id="PF08659">
    <property type="entry name" value="KR"/>
    <property type="match status" value="1"/>
</dbReference>
<dbReference type="Gene3D" id="3.40.366.10">
    <property type="entry name" value="Malonyl-Coenzyme A Acyl Carrier Protein, domain 2"/>
    <property type="match status" value="1"/>
</dbReference>
<keyword evidence="9" id="KW-1185">Reference proteome</keyword>
<evidence type="ECO:0000256" key="2">
    <source>
        <dbReference type="ARBA" id="ARBA00022553"/>
    </source>
</evidence>
<dbReference type="InterPro" id="IPR036291">
    <property type="entry name" value="NAD(P)-bd_dom_sf"/>
</dbReference>
<dbReference type="SUPFAM" id="SSF51735">
    <property type="entry name" value="NAD(P)-binding Rossmann-fold domains"/>
    <property type="match status" value="2"/>
</dbReference>
<proteinExistence type="predicted"/>
<sequence length="1005" mass="105692">MSARVLPDGRTPVLLSAHAEALIGHDAAAILRYLDRRESHGHHTGDGTVTPASVAATVLGTRRIRRHRAVVRARDTAELRAGLQALTDGAAHPLVARSATAAPLCAFIFPGQGGQWPGMGADAYDLLPEYREEVQRCDAAFTRAGHPSPRSHLLGEPGHPADQIHIQGSQFVHAAALARVWRSFDVMPDCTVGHSLGEIAAGYVAGAISLPDAVAVVAARATVLGGLPGRYGMAVLGADLRQAQHLATETPGWLEVAVVNAPSSTVLSGDAEAIRAVVRRAERSGLFVRELAVDFPAHTSALEPLRPTLAELLPDSAFSDSPVAFIGSATGTVVPDDAEFVDYWYANLRNTVRFDRAVGAALHRGVGAFVELSAHPSTQYALTELVGDDDDPIIVGSGRRDAEFGDELAGSIVSVALGNPDYRWARFAPPGDHRPLPEFPHAPMQTVHLWAEPDPLPGDTPDDAVILTASEQWVHRPDTGGDGDTADTTTVAIVAADPTGDALAGRLRAAAAADPGCRRGQLPDAETVVVVAPALADEAAESTQTDPRGVALDYRKYTDSCARRIWLVTVGGERVRSDDPPPVPVQAGLAASHRCVAFEYPHQQFGHLDLAVADIDADTAAACLAVLRGDTAEAAVRPGDSGPEHYRRTLSEDSHAPPALSSTEFDQVVITGGNGSLGRRFARYCIERGARRVVLLSRGGLDPSTLNELADGFPVEISAPTCDITDTARLQTIAAEHGGSEAASLLIHAAGVGRFAGHHQLTPADWSTVCGAKVNGLTSMIDHWPLRPEARVIACSSISGVWGGQGHAAYAAANRMLDATIEYLRARGRRATAVRFGLWQNTGVADPDEIARIERAGFVAMDPGQALQAGLRAHSGDPLVFAADPDRFRVFIENQGPAAALGTTPSERGDQQPLTELVPAALAGVLSLPDPGTVDLGVPLIDLGIDSLLALDLRKRLRRGAGSTVALARLLGGITGAELIAALQTAAPASTAGLTQPQRWESVRD</sequence>
<dbReference type="PROSITE" id="PS50075">
    <property type="entry name" value="CARRIER"/>
    <property type="match status" value="1"/>
</dbReference>
<dbReference type="Gene3D" id="1.10.1200.10">
    <property type="entry name" value="ACP-like"/>
    <property type="match status" value="1"/>
</dbReference>
<dbReference type="SUPFAM" id="SSF47336">
    <property type="entry name" value="ACP-like"/>
    <property type="match status" value="1"/>
</dbReference>
<dbReference type="InterPro" id="IPR057326">
    <property type="entry name" value="KR_dom"/>
</dbReference>
<dbReference type="Pfam" id="PF00550">
    <property type="entry name" value="PP-binding"/>
    <property type="match status" value="1"/>
</dbReference>
<evidence type="ECO:0000256" key="6">
    <source>
        <dbReference type="SAM" id="MobiDB-lite"/>
    </source>
</evidence>
<dbReference type="InterPro" id="IPR014043">
    <property type="entry name" value="Acyl_transferase_dom"/>
</dbReference>
<reference evidence="8" key="1">
    <citation type="submission" date="2022-08" db="EMBL/GenBank/DDBJ databases">
        <title>Complete genome sequence of 14 non-tuberculosis mycobacteria type-strains.</title>
        <authorList>
            <person name="Igarashi Y."/>
            <person name="Osugi A."/>
            <person name="Mitarai S."/>
        </authorList>
    </citation>
    <scope>NUCLEOTIDE SEQUENCE</scope>
    <source>
        <strain evidence="8">DSM 45575</strain>
    </source>
</reference>
<feature type="compositionally biased region" description="Basic and acidic residues" evidence="6">
    <location>
        <begin position="642"/>
        <end position="655"/>
    </location>
</feature>
<dbReference type="RefSeq" id="WP_240172133.1">
    <property type="nucleotide sequence ID" value="NZ_CP092365.1"/>
</dbReference>
<evidence type="ECO:0000313" key="8">
    <source>
        <dbReference type="EMBL" id="ULN53889.1"/>
    </source>
</evidence>
<feature type="domain" description="Carrier" evidence="7">
    <location>
        <begin position="912"/>
        <end position="987"/>
    </location>
</feature>
<feature type="region of interest" description="Disordered" evidence="6">
    <location>
        <begin position="635"/>
        <end position="660"/>
    </location>
</feature>